<dbReference type="EMBL" id="LZZM01000191">
    <property type="protein sequence ID" value="OOM74961.1"/>
    <property type="molecule type" value="Genomic_DNA"/>
</dbReference>
<evidence type="ECO:0000259" key="1">
    <source>
        <dbReference type="PROSITE" id="PS51186"/>
    </source>
</evidence>
<dbReference type="RefSeq" id="WP_077848604.1">
    <property type="nucleotide sequence ID" value="NZ_LZZM01000191.1"/>
</dbReference>
<comment type="caution">
    <text evidence="2">The sequence shown here is derived from an EMBL/GenBank/DDBJ whole genome shotgun (WGS) entry which is preliminary data.</text>
</comment>
<keyword evidence="2" id="KW-0012">Acyltransferase</keyword>
<keyword evidence="2" id="KW-0808">Transferase</keyword>
<evidence type="ECO:0000313" key="3">
    <source>
        <dbReference type="Proteomes" id="UP000190890"/>
    </source>
</evidence>
<dbReference type="InterPro" id="IPR016181">
    <property type="entry name" value="Acyl_CoA_acyltransferase"/>
</dbReference>
<dbReference type="PROSITE" id="PS51186">
    <property type="entry name" value="GNAT"/>
    <property type="match status" value="1"/>
</dbReference>
<dbReference type="CDD" id="cd04301">
    <property type="entry name" value="NAT_SF"/>
    <property type="match status" value="1"/>
</dbReference>
<sequence>MNKKNVEKFQNSDFDSFFELMSEAFPSIERRSYENQKELLYEDLYNIIINKDKDNKINGFIANWQFNDFNFIEHFAVDSKKRGHGLGTSMLKEYLNKCDKPIFLEVEFPENDISKRRIEFYKQFGFYLNDFDYVQPPMQKQHSFLPLKVMSYPKPVNEIEFMKFKNTVYDRVYKINN</sequence>
<dbReference type="GO" id="GO:0016747">
    <property type="term" value="F:acyltransferase activity, transferring groups other than amino-acyl groups"/>
    <property type="evidence" value="ECO:0007669"/>
    <property type="project" value="InterPro"/>
</dbReference>
<proteinExistence type="predicted"/>
<name>A0A1S8TBH5_9CLOT</name>
<feature type="domain" description="N-acetyltransferase" evidence="1">
    <location>
        <begin position="4"/>
        <end position="143"/>
    </location>
</feature>
<dbReference type="Pfam" id="PF00583">
    <property type="entry name" value="Acetyltransf_1"/>
    <property type="match status" value="1"/>
</dbReference>
<dbReference type="InterPro" id="IPR000182">
    <property type="entry name" value="GNAT_dom"/>
</dbReference>
<keyword evidence="3" id="KW-1185">Reference proteome</keyword>
<reference evidence="2 3" key="1">
    <citation type="submission" date="2016-05" db="EMBL/GenBank/DDBJ databases">
        <title>Microbial solvent formation.</title>
        <authorList>
            <person name="Poehlein A."/>
            <person name="Montoya Solano J.D."/>
            <person name="Flitsch S."/>
            <person name="Krabben P."/>
            <person name="Duerre P."/>
            <person name="Daniel R."/>
        </authorList>
    </citation>
    <scope>NUCLEOTIDE SEQUENCE [LARGE SCALE GENOMIC DNA]</scope>
    <source>
        <strain evidence="2 3">DSM 2619</strain>
    </source>
</reference>
<dbReference type="EC" id="2.3.1.-" evidence="2"/>
<organism evidence="2 3">
    <name type="scientific">Clostridium puniceum</name>
    <dbReference type="NCBI Taxonomy" id="29367"/>
    <lineage>
        <taxon>Bacteria</taxon>
        <taxon>Bacillati</taxon>
        <taxon>Bacillota</taxon>
        <taxon>Clostridia</taxon>
        <taxon>Eubacteriales</taxon>
        <taxon>Clostridiaceae</taxon>
        <taxon>Clostridium</taxon>
    </lineage>
</organism>
<dbReference type="AlphaFoldDB" id="A0A1S8TBH5"/>
<dbReference type="OrthoDB" id="9127144at2"/>
<evidence type="ECO:0000313" key="2">
    <source>
        <dbReference type="EMBL" id="OOM74961.1"/>
    </source>
</evidence>
<dbReference type="SUPFAM" id="SSF55729">
    <property type="entry name" value="Acyl-CoA N-acyltransferases (Nat)"/>
    <property type="match status" value="1"/>
</dbReference>
<protein>
    <submittedName>
        <fullName evidence="2">Putative acetyltransferase YjbC</fullName>
        <ecNumber evidence="2">2.3.1.-</ecNumber>
    </submittedName>
</protein>
<dbReference type="Gene3D" id="3.40.630.30">
    <property type="match status" value="1"/>
</dbReference>
<gene>
    <name evidence="2" type="primary">yjbC</name>
    <name evidence="2" type="ORF">CLPUN_35900</name>
</gene>
<dbReference type="Proteomes" id="UP000190890">
    <property type="component" value="Unassembled WGS sequence"/>
</dbReference>
<dbReference type="STRING" id="29367.CLPUN_35900"/>
<accession>A0A1S8TBH5</accession>